<reference evidence="2 3" key="1">
    <citation type="journal article" date="2013" name="Genome Announc.">
        <title>Complete Genome Sequence of the Porcine Strain Brachyspira pilosicoli P43/6/78(T.).</title>
        <authorList>
            <person name="Lin C."/>
            <person name="den Bakker H.C."/>
            <person name="Suzuki H."/>
            <person name="Lefebure T."/>
            <person name="Ponnala L."/>
            <person name="Sun Q."/>
            <person name="Stanhope M.J."/>
            <person name="Wiedmann M."/>
            <person name="Duhamel G.E."/>
        </authorList>
    </citation>
    <scope>NUCLEOTIDE SEQUENCE [LARGE SCALE GENOMIC DNA]</scope>
    <source>
        <strain evidence="2 3">P43/6/78</strain>
    </source>
</reference>
<sequence>MKIVCLGDSTTYGYMVNRNQVWTSILNTKFNNSNIQFINKGINGDTISGMYFRFDNDVINEKANTLILMGGVNDIFLFKPLENIKKSFIDIVDKSKERNIDIIAFTPIPFIKEDFTFFEVGNLEEMYNILIEYVNFINSYTKENNIKSIDVYNMFRNEILKEYDYYDLYFDGVHLNSEGHNVFSSYIFERLKEYIK</sequence>
<name>A0A3B6VYR4_BRAPL</name>
<proteinExistence type="predicted"/>
<dbReference type="EMBL" id="CP002873">
    <property type="protein sequence ID" value="AGA66237.1"/>
    <property type="molecule type" value="Genomic_DNA"/>
</dbReference>
<dbReference type="AlphaFoldDB" id="A0A3B6VYR4"/>
<dbReference type="SUPFAM" id="SSF52266">
    <property type="entry name" value="SGNH hydrolase"/>
    <property type="match status" value="1"/>
</dbReference>
<protein>
    <submittedName>
        <fullName evidence="2">Putative arylesterase</fullName>
    </submittedName>
</protein>
<dbReference type="InterPro" id="IPR036514">
    <property type="entry name" value="SGNH_hydro_sf"/>
</dbReference>
<gene>
    <name evidence="2" type="ORF">BPP43_04835</name>
</gene>
<dbReference type="GO" id="GO:0004622">
    <property type="term" value="F:phosphatidylcholine lysophospholipase activity"/>
    <property type="evidence" value="ECO:0007669"/>
    <property type="project" value="TreeGrafter"/>
</dbReference>
<dbReference type="KEGG" id="bpip:BPP43_04835"/>
<feature type="domain" description="SGNH hydrolase-type esterase" evidence="1">
    <location>
        <begin position="5"/>
        <end position="181"/>
    </location>
</feature>
<keyword evidence="3" id="KW-1185">Reference proteome</keyword>
<dbReference type="Gene3D" id="3.40.50.1110">
    <property type="entry name" value="SGNH hydrolase"/>
    <property type="match status" value="1"/>
</dbReference>
<dbReference type="InterPro" id="IPR051532">
    <property type="entry name" value="Ester_Hydrolysis_Enzymes"/>
</dbReference>
<accession>A0A3B6VYR4</accession>
<dbReference type="InterPro" id="IPR013830">
    <property type="entry name" value="SGNH_hydro"/>
</dbReference>
<dbReference type="PANTHER" id="PTHR30383">
    <property type="entry name" value="THIOESTERASE 1/PROTEASE 1/LYSOPHOSPHOLIPASE L1"/>
    <property type="match status" value="1"/>
</dbReference>
<dbReference type="Proteomes" id="UP000010793">
    <property type="component" value="Chromosome"/>
</dbReference>
<evidence type="ECO:0000313" key="3">
    <source>
        <dbReference type="Proteomes" id="UP000010793"/>
    </source>
</evidence>
<dbReference type="Pfam" id="PF13472">
    <property type="entry name" value="Lipase_GDSL_2"/>
    <property type="match status" value="1"/>
</dbReference>
<dbReference type="PANTHER" id="PTHR30383:SF5">
    <property type="entry name" value="SGNH HYDROLASE-TYPE ESTERASE DOMAIN-CONTAINING PROTEIN"/>
    <property type="match status" value="1"/>
</dbReference>
<evidence type="ECO:0000313" key="2">
    <source>
        <dbReference type="EMBL" id="AGA66237.1"/>
    </source>
</evidence>
<dbReference type="RefSeq" id="WP_015274300.1">
    <property type="nucleotide sequence ID" value="NC_019908.1"/>
</dbReference>
<evidence type="ECO:0000259" key="1">
    <source>
        <dbReference type="Pfam" id="PF13472"/>
    </source>
</evidence>
<organism evidence="2 3">
    <name type="scientific">Brachyspira pilosicoli P43/6/78</name>
    <dbReference type="NCBI Taxonomy" id="1042417"/>
    <lineage>
        <taxon>Bacteria</taxon>
        <taxon>Pseudomonadati</taxon>
        <taxon>Spirochaetota</taxon>
        <taxon>Spirochaetia</taxon>
        <taxon>Brachyspirales</taxon>
        <taxon>Brachyspiraceae</taxon>
        <taxon>Brachyspira</taxon>
    </lineage>
</organism>